<dbReference type="OrthoDB" id="9182796at2"/>
<reference evidence="2 3" key="1">
    <citation type="submission" date="2016-11" db="EMBL/GenBank/DDBJ databases">
        <authorList>
            <person name="Jaros S."/>
            <person name="Januszkiewicz K."/>
            <person name="Wedrychowicz H."/>
        </authorList>
    </citation>
    <scope>NUCLEOTIDE SEQUENCE [LARGE SCALE GENOMIC DNA]</scope>
    <source>
        <strain evidence="2 3">DSM 5091</strain>
    </source>
</reference>
<evidence type="ECO:0008006" key="4">
    <source>
        <dbReference type="Google" id="ProtNLM"/>
    </source>
</evidence>
<dbReference type="RefSeq" id="WP_072909393.1">
    <property type="nucleotide sequence ID" value="NZ_FQZT01000011.1"/>
</dbReference>
<dbReference type="STRING" id="1122189.SAMN02745165_02836"/>
<dbReference type="Proteomes" id="UP000184171">
    <property type="component" value="Unassembled WGS sequence"/>
</dbReference>
<evidence type="ECO:0000313" key="2">
    <source>
        <dbReference type="EMBL" id="SHJ63717.1"/>
    </source>
</evidence>
<evidence type="ECO:0000313" key="3">
    <source>
        <dbReference type="Proteomes" id="UP000184171"/>
    </source>
</evidence>
<name>A0A1M6KXN1_MALRU</name>
<organism evidence="2 3">
    <name type="scientific">Malonomonas rubra DSM 5091</name>
    <dbReference type="NCBI Taxonomy" id="1122189"/>
    <lineage>
        <taxon>Bacteria</taxon>
        <taxon>Pseudomonadati</taxon>
        <taxon>Thermodesulfobacteriota</taxon>
        <taxon>Desulfuromonadia</taxon>
        <taxon>Desulfuromonadales</taxon>
        <taxon>Geopsychrobacteraceae</taxon>
        <taxon>Malonomonas</taxon>
    </lineage>
</organism>
<dbReference type="Gene3D" id="1.25.40.10">
    <property type="entry name" value="Tetratricopeptide repeat domain"/>
    <property type="match status" value="1"/>
</dbReference>
<proteinExistence type="predicted"/>
<feature type="transmembrane region" description="Helical" evidence="1">
    <location>
        <begin position="42"/>
        <end position="62"/>
    </location>
</feature>
<gene>
    <name evidence="2" type="ORF">SAMN02745165_02836</name>
</gene>
<dbReference type="AlphaFoldDB" id="A0A1M6KXN1"/>
<protein>
    <recommendedName>
        <fullName evidence="4">Tetratricopeptide repeat-containing protein</fullName>
    </recommendedName>
</protein>
<dbReference type="EMBL" id="FQZT01000011">
    <property type="protein sequence ID" value="SHJ63717.1"/>
    <property type="molecule type" value="Genomic_DNA"/>
</dbReference>
<feature type="transmembrane region" description="Helical" evidence="1">
    <location>
        <begin position="16"/>
        <end position="35"/>
    </location>
</feature>
<keyword evidence="1" id="KW-0472">Membrane</keyword>
<accession>A0A1M6KXN1</accession>
<keyword evidence="1" id="KW-1133">Transmembrane helix</keyword>
<keyword evidence="3" id="KW-1185">Reference proteome</keyword>
<dbReference type="InterPro" id="IPR011990">
    <property type="entry name" value="TPR-like_helical_dom_sf"/>
</dbReference>
<dbReference type="SUPFAM" id="SSF81901">
    <property type="entry name" value="HCP-like"/>
    <property type="match status" value="1"/>
</dbReference>
<keyword evidence="1" id="KW-0812">Transmembrane</keyword>
<sequence length="444" mass="50962">MSDKIIEIAQEYWHTWKGLLLSIAASSLILSVVLGQLKSTDLISVIAYLFTAILVSLVWYFANLCPKTEKGKLGFVVSIRGTSDAEQKKISDDFIYNLRSLLKRGPLGKNVDFIEISKNISSKINDIDDAQLLRAKTKAKFLIYGRIRIRKIDGNDCNILELEGIVSHADLPKEVSEKLANEFGELFPRRVNIKSENDLFSFNFTTEWTEVVAKYVIGIASALSGDLDYAEVLYKDVQQSLEVKQTDFPVFEKLKNRIPKRITEINKARSNISLNEWRKTHDKNELEKFISSLDKVDDSAESDYGTLLLKGIKVFLCSRDVDLALSYVQKCKKIDDPIWHFNSAFLHAYKGDLAKAIREYRICSNYDIAAITISQVESFLVWIIEEEPDKYQFYYCLGFFNWKIKGDEKKAVEDFQAFLKYSTGELFTKEVCLARKWIGEIEEE</sequence>
<evidence type="ECO:0000256" key="1">
    <source>
        <dbReference type="SAM" id="Phobius"/>
    </source>
</evidence>